<dbReference type="GO" id="GO:0004252">
    <property type="term" value="F:serine-type endopeptidase activity"/>
    <property type="evidence" value="ECO:0007669"/>
    <property type="project" value="InterPro"/>
</dbReference>
<dbReference type="InterPro" id="IPR019758">
    <property type="entry name" value="Pept_S26A_signal_pept_1_CS"/>
</dbReference>
<name>A0A0A9XIU4_LYGHE</name>
<evidence type="ECO:0000256" key="11">
    <source>
        <dbReference type="ARBA" id="ARBA00022989"/>
    </source>
</evidence>
<dbReference type="GO" id="GO:0098796">
    <property type="term" value="C:membrane protein complex"/>
    <property type="evidence" value="ECO:0007669"/>
    <property type="project" value="UniProtKB-ARBA"/>
</dbReference>
<dbReference type="Gene3D" id="2.10.109.10">
    <property type="entry name" value="Umud Fragment, subunit A"/>
    <property type="match status" value="1"/>
</dbReference>
<dbReference type="PRINTS" id="PR00728">
    <property type="entry name" value="SIGNALPTASE"/>
</dbReference>
<dbReference type="PROSITE" id="PS00761">
    <property type="entry name" value="SPASE_I_3"/>
    <property type="match status" value="1"/>
</dbReference>
<evidence type="ECO:0000256" key="4">
    <source>
        <dbReference type="ARBA" id="ARBA00013208"/>
    </source>
</evidence>
<evidence type="ECO:0000256" key="13">
    <source>
        <dbReference type="ARBA" id="ARBA00045533"/>
    </source>
</evidence>
<dbReference type="PANTHER" id="PTHR10806:SF6">
    <property type="entry name" value="SIGNAL PEPTIDASE COMPLEX CATALYTIC SUBUNIT SEC11"/>
    <property type="match status" value="1"/>
</dbReference>
<evidence type="ECO:0000256" key="12">
    <source>
        <dbReference type="ARBA" id="ARBA00023136"/>
    </source>
</evidence>
<dbReference type="NCBIfam" id="TIGR02228">
    <property type="entry name" value="sigpep_I_arch"/>
    <property type="match status" value="1"/>
</dbReference>
<keyword evidence="7" id="KW-0812">Transmembrane</keyword>
<comment type="similarity">
    <text evidence="3 14">Belongs to the peptidase S26B family.</text>
</comment>
<dbReference type="PANTHER" id="PTHR10806">
    <property type="entry name" value="SIGNAL PEPTIDASE COMPLEX CATALYTIC SUBUNIT SEC11"/>
    <property type="match status" value="1"/>
</dbReference>
<comment type="subcellular location">
    <subcellularLocation>
        <location evidence="2">Endoplasmic reticulum membrane</location>
        <topology evidence="2">Single-pass type II membrane protein</topology>
    </subcellularLocation>
</comment>
<dbReference type="SUPFAM" id="SSF51306">
    <property type="entry name" value="LexA/Signal peptidase"/>
    <property type="match status" value="1"/>
</dbReference>
<evidence type="ECO:0000256" key="8">
    <source>
        <dbReference type="ARBA" id="ARBA00022801"/>
    </source>
</evidence>
<evidence type="ECO:0000256" key="7">
    <source>
        <dbReference type="ARBA" id="ARBA00022692"/>
    </source>
</evidence>
<dbReference type="InterPro" id="IPR001733">
    <property type="entry name" value="Peptidase_S26B"/>
</dbReference>
<comment type="subunit">
    <text evidence="14">Component of the signal peptidase complex.</text>
</comment>
<dbReference type="AlphaFoldDB" id="A0A0A9XIU4"/>
<dbReference type="GO" id="GO:0006465">
    <property type="term" value="P:signal peptide processing"/>
    <property type="evidence" value="ECO:0007669"/>
    <property type="project" value="UniProtKB-UniRule"/>
</dbReference>
<evidence type="ECO:0000256" key="1">
    <source>
        <dbReference type="ARBA" id="ARBA00000677"/>
    </source>
</evidence>
<keyword evidence="12" id="KW-0472">Membrane</keyword>
<protein>
    <recommendedName>
        <fullName evidence="5 14">Signal peptidase complex catalytic subunit SEC11</fullName>
        <ecNumber evidence="4 14">3.4.21.89</ecNumber>
    </recommendedName>
</protein>
<proteinExistence type="inferred from homology"/>
<accession>A0A0A9XIU4</accession>
<reference evidence="15" key="2">
    <citation type="submission" date="2014-07" db="EMBL/GenBank/DDBJ databases">
        <authorList>
            <person name="Hull J."/>
        </authorList>
    </citation>
    <scope>NUCLEOTIDE SEQUENCE</scope>
</reference>
<keyword evidence="9 14" id="KW-0256">Endoplasmic reticulum</keyword>
<dbReference type="GO" id="GO:0009003">
    <property type="term" value="F:signal peptidase activity"/>
    <property type="evidence" value="ECO:0007669"/>
    <property type="project" value="UniProtKB-EC"/>
</dbReference>
<dbReference type="InterPro" id="IPR019756">
    <property type="entry name" value="Pept_S26A_signal_pept_1_Ser-AS"/>
</dbReference>
<dbReference type="CDD" id="cd06530">
    <property type="entry name" value="S26_SPase_I"/>
    <property type="match status" value="1"/>
</dbReference>
<organism evidence="15">
    <name type="scientific">Lygus hesperus</name>
    <name type="common">Western plant bug</name>
    <dbReference type="NCBI Taxonomy" id="30085"/>
    <lineage>
        <taxon>Eukaryota</taxon>
        <taxon>Metazoa</taxon>
        <taxon>Ecdysozoa</taxon>
        <taxon>Arthropoda</taxon>
        <taxon>Hexapoda</taxon>
        <taxon>Insecta</taxon>
        <taxon>Pterygota</taxon>
        <taxon>Neoptera</taxon>
        <taxon>Paraneoptera</taxon>
        <taxon>Hemiptera</taxon>
        <taxon>Heteroptera</taxon>
        <taxon>Panheteroptera</taxon>
        <taxon>Cimicomorpha</taxon>
        <taxon>Miridae</taxon>
        <taxon>Mirini</taxon>
        <taxon>Lygus</taxon>
    </lineage>
</organism>
<dbReference type="PROSITE" id="PS00501">
    <property type="entry name" value="SPASE_I_1"/>
    <property type="match status" value="1"/>
</dbReference>
<keyword evidence="10" id="KW-0735">Signal-anchor</keyword>
<comment type="catalytic activity">
    <reaction evidence="1 14">
        <text>Cleavage of hydrophobic, N-terminal signal or leader sequences from secreted and periplasmic proteins.</text>
        <dbReference type="EC" id="3.4.21.89"/>
    </reaction>
</comment>
<keyword evidence="6 14" id="KW-0645">Protease</keyword>
<sequence length="149" mass="17143">MLPTYYIHLYNILYSNTSSPFVVVLSGSMEPTFYRGDILMLSNRNCVYEVGDILVFEAADKEIPIVHRILEIAQDSFGKKHYLTKGDNNQHSDTSLYRSGKRWLPHERTLGKIVGCIPYLGYLTLFLTEHLVLKCLLITFVVYTTFIDV</sequence>
<evidence type="ECO:0000256" key="2">
    <source>
        <dbReference type="ARBA" id="ARBA00004648"/>
    </source>
</evidence>
<dbReference type="EC" id="3.4.21.89" evidence="4 14"/>
<evidence type="ECO:0000256" key="5">
    <source>
        <dbReference type="ARBA" id="ARBA00019685"/>
    </source>
</evidence>
<dbReference type="GO" id="GO:0005789">
    <property type="term" value="C:endoplasmic reticulum membrane"/>
    <property type="evidence" value="ECO:0007669"/>
    <property type="project" value="UniProtKB-SubCell"/>
</dbReference>
<evidence type="ECO:0000256" key="9">
    <source>
        <dbReference type="ARBA" id="ARBA00022824"/>
    </source>
</evidence>
<evidence type="ECO:0000256" key="10">
    <source>
        <dbReference type="ARBA" id="ARBA00022968"/>
    </source>
</evidence>
<dbReference type="InterPro" id="IPR019533">
    <property type="entry name" value="Peptidase_S26"/>
</dbReference>
<dbReference type="EMBL" id="GBHO01023685">
    <property type="protein sequence ID" value="JAG19919.1"/>
    <property type="molecule type" value="Transcribed_RNA"/>
</dbReference>
<dbReference type="InterPro" id="IPR036286">
    <property type="entry name" value="LexA/Signal_pep-like_sf"/>
</dbReference>
<comment type="function">
    <text evidence="13">Catalytic component of the signal peptidase complex (SPC) which catalyzes the cleavage of N-terminal signal sequences from nascent proteins as they are translocated into the lumen of the endoplasmic reticulum. Specifically cleaves N-terminal signal peptides that contain a hydrophobic alpha-helix (h-region) shorter than 18-20 amino acids.</text>
</comment>
<evidence type="ECO:0000256" key="3">
    <source>
        <dbReference type="ARBA" id="ARBA00011035"/>
    </source>
</evidence>
<keyword evidence="8 14" id="KW-0378">Hydrolase</keyword>
<dbReference type="GO" id="GO:1905370">
    <property type="term" value="C:serine-type endopeptidase complex"/>
    <property type="evidence" value="ECO:0007669"/>
    <property type="project" value="UniProtKB-ARBA"/>
</dbReference>
<evidence type="ECO:0000256" key="14">
    <source>
        <dbReference type="RuleBase" id="RU362047"/>
    </source>
</evidence>
<gene>
    <name evidence="15" type="primary">SEC11_3</name>
    <name evidence="15" type="ORF">CM83_19366</name>
</gene>
<keyword evidence="11" id="KW-1133">Transmembrane helix</keyword>
<evidence type="ECO:0000313" key="15">
    <source>
        <dbReference type="EMBL" id="JAG19919.1"/>
    </source>
</evidence>
<evidence type="ECO:0000256" key="6">
    <source>
        <dbReference type="ARBA" id="ARBA00022670"/>
    </source>
</evidence>
<reference evidence="15" key="1">
    <citation type="journal article" date="2014" name="PLoS ONE">
        <title>Transcriptome-Based Identification of ABC Transporters in the Western Tarnished Plant Bug Lygus hesperus.</title>
        <authorList>
            <person name="Hull J.J."/>
            <person name="Chaney K."/>
            <person name="Geib S.M."/>
            <person name="Fabrick J.A."/>
            <person name="Brent C.S."/>
            <person name="Walsh D."/>
            <person name="Lavine L.C."/>
        </authorList>
    </citation>
    <scope>NUCLEOTIDE SEQUENCE</scope>
</reference>